<comment type="similarity">
    <text evidence="7">Belongs to the binding-protein-dependent transport system permease family. CysTW subfamily.</text>
</comment>
<dbReference type="InterPro" id="IPR000515">
    <property type="entry name" value="MetI-like"/>
</dbReference>
<dbReference type="NCBIfam" id="TIGR02139">
    <property type="entry name" value="permease_CysT"/>
    <property type="match status" value="1"/>
</dbReference>
<reference evidence="9" key="1">
    <citation type="submission" date="2018-07" db="EMBL/GenBank/DDBJ databases">
        <authorList>
            <person name="Quirk P.G."/>
            <person name="Krulwich T.A."/>
        </authorList>
    </citation>
    <scope>NUCLEOTIDE SEQUENCE</scope>
</reference>
<gene>
    <name evidence="9" type="primary">cysT</name>
</gene>
<keyword evidence="9" id="KW-0150">Chloroplast</keyword>
<evidence type="ECO:0000256" key="1">
    <source>
        <dbReference type="ARBA" id="ARBA00004446"/>
    </source>
</evidence>
<feature type="transmembrane region" description="Helical" evidence="7">
    <location>
        <begin position="126"/>
        <end position="146"/>
    </location>
</feature>
<feature type="transmembrane region" description="Helical" evidence="7">
    <location>
        <begin position="232"/>
        <end position="257"/>
    </location>
</feature>
<evidence type="ECO:0000256" key="5">
    <source>
        <dbReference type="ARBA" id="ARBA00023032"/>
    </source>
</evidence>
<proteinExistence type="inferred from homology"/>
<evidence type="ECO:0000256" key="3">
    <source>
        <dbReference type="ARBA" id="ARBA00022692"/>
    </source>
</evidence>
<sequence>MLNYIKQSFIIVYLFFLLILPVCFLFLKSFATFSDNFLSIAFAPIAICSYRISFLLSFIACLINTLVGFLLAWVLVRYKFPGQKVLDVMIDLPFSIPTAVAGFSFSEIYGSKTWIGQIFLQNGIQIVFTNFGVLLGMVFVSFPFGIRNVQPILLDIDQQIEETAWCLGATSWQTFSKILWPILMPAFLTGAILSFSRCIGEYGAIVLLSSNYPFKNLITPVLIFQCLEQYDYLSATIFGSILLFFCLVFFFFLNFILHKFKI</sequence>
<keyword evidence="7 9" id="KW-0934">Plastid</keyword>
<feature type="transmembrane region" description="Helical" evidence="7">
    <location>
        <begin position="12"/>
        <end position="32"/>
    </location>
</feature>
<comment type="caution">
    <text evidence="7">Lacks conserved residue(s) required for the propagation of feature annotation.</text>
</comment>
<dbReference type="Pfam" id="PF00528">
    <property type="entry name" value="BPD_transp_1"/>
    <property type="match status" value="1"/>
</dbReference>
<evidence type="ECO:0000256" key="4">
    <source>
        <dbReference type="ARBA" id="ARBA00022989"/>
    </source>
</evidence>
<dbReference type="GO" id="GO:0015419">
    <property type="term" value="F:ABC-type sulfate transporter activity"/>
    <property type="evidence" value="ECO:0007669"/>
    <property type="project" value="UniProtKB-UniRule"/>
</dbReference>
<evidence type="ECO:0000256" key="6">
    <source>
        <dbReference type="ARBA" id="ARBA00023136"/>
    </source>
</evidence>
<reference evidence="9" key="2">
    <citation type="journal article" date="2019" name="Mol. Phylogenet. Evol.">
        <title>Reassessment of the classification of bryopsidales (chlorophyta) based on chloroplast phylogenomic analyses.</title>
        <authorList>
            <person name="Cremen M.C."/>
            <person name="Leliaert F."/>
            <person name="West J."/>
            <person name="Lam D.W."/>
            <person name="Shimada S."/>
            <person name="Lopez-Bautista J.M."/>
            <person name="Verbruggen H."/>
        </authorList>
    </citation>
    <scope>NUCLEOTIDE SEQUENCE</scope>
</reference>
<evidence type="ECO:0000256" key="7">
    <source>
        <dbReference type="RuleBase" id="RU366001"/>
    </source>
</evidence>
<feature type="transmembrane region" description="Helical" evidence="7">
    <location>
        <begin position="52"/>
        <end position="76"/>
    </location>
</feature>
<geneLocation type="chloroplast" evidence="9"/>
<feature type="transmembrane region" description="Helical" evidence="7">
    <location>
        <begin position="88"/>
        <end position="106"/>
    </location>
</feature>
<keyword evidence="3 7" id="KW-0812">Transmembrane</keyword>
<evidence type="ECO:0000256" key="2">
    <source>
        <dbReference type="ARBA" id="ARBA00022448"/>
    </source>
</evidence>
<dbReference type="CDD" id="cd06261">
    <property type="entry name" value="TM_PBP2"/>
    <property type="match status" value="1"/>
</dbReference>
<accession>A0A386AZ68</accession>
<dbReference type="PROSITE" id="PS50928">
    <property type="entry name" value="ABC_TM1"/>
    <property type="match status" value="1"/>
</dbReference>
<feature type="domain" description="ABC transmembrane type-1" evidence="8">
    <location>
        <begin position="50"/>
        <end position="253"/>
    </location>
</feature>
<dbReference type="NCBIfam" id="TIGR00969">
    <property type="entry name" value="3a0106s02"/>
    <property type="match status" value="1"/>
</dbReference>
<evidence type="ECO:0000313" key="9">
    <source>
        <dbReference type="EMBL" id="AYC64740.1"/>
    </source>
</evidence>
<dbReference type="SUPFAM" id="SSF161098">
    <property type="entry name" value="MetI-like"/>
    <property type="match status" value="1"/>
</dbReference>
<keyword evidence="6 7" id="KW-0472">Membrane</keyword>
<dbReference type="Gene3D" id="1.10.3720.10">
    <property type="entry name" value="MetI-like"/>
    <property type="match status" value="1"/>
</dbReference>
<dbReference type="PANTHER" id="PTHR30406:SF8">
    <property type="entry name" value="SULFATE TRANSPORT SYSTEM PERMEASE PROTEIN CYST"/>
    <property type="match status" value="1"/>
</dbReference>
<comment type="function">
    <text evidence="7">Part of the ABC transporter complex (TC 3.A.1.6.1) involved in sulfate/thiosulfate import.</text>
</comment>
<dbReference type="AlphaFoldDB" id="A0A386AZ68"/>
<name>A0A386AZ68_9CHLO</name>
<protein>
    <recommendedName>
        <fullName evidence="7">Sulfate transport system permease protein CysT</fullName>
    </recommendedName>
</protein>
<keyword evidence="5 7" id="KW-0764">Sulfate transport</keyword>
<dbReference type="GO" id="GO:0005886">
    <property type="term" value="C:plasma membrane"/>
    <property type="evidence" value="ECO:0007669"/>
    <property type="project" value="InterPro"/>
</dbReference>
<keyword evidence="2 7" id="KW-0813">Transport</keyword>
<organism evidence="9">
    <name type="scientific">Boodleopsis sp. FL1161</name>
    <dbReference type="NCBI Taxonomy" id="2364084"/>
    <lineage>
        <taxon>Eukaryota</taxon>
        <taxon>Viridiplantae</taxon>
        <taxon>Chlorophyta</taxon>
        <taxon>core chlorophytes</taxon>
        <taxon>Ulvophyceae</taxon>
        <taxon>TCBD clade</taxon>
        <taxon>Bryopsidales</taxon>
        <taxon>Halimedineae</taxon>
        <taxon>Halimedaceae</taxon>
        <taxon>Rhipileae</taxon>
        <taxon>Boodleopsis</taxon>
    </lineage>
</organism>
<dbReference type="InterPro" id="IPR011865">
    <property type="entry name" value="CysT_permease"/>
</dbReference>
<keyword evidence="4 7" id="KW-1133">Transmembrane helix</keyword>
<dbReference type="PANTHER" id="PTHR30406">
    <property type="entry name" value="SULFATE TRANSPORT SYSTEM PERMEASE PROTEIN"/>
    <property type="match status" value="1"/>
</dbReference>
<comment type="subcellular location">
    <subcellularLocation>
        <location evidence="1">Plastid membrane</location>
        <topology evidence="1">Multi-pass membrane protein</topology>
    </subcellularLocation>
    <subcellularLocation>
        <location evidence="7">Plastid</location>
        <location evidence="7">Chloroplast membrane</location>
        <topology evidence="7">Multi-pass membrane protein</topology>
    </subcellularLocation>
</comment>
<evidence type="ECO:0000259" key="8">
    <source>
        <dbReference type="PROSITE" id="PS50928"/>
    </source>
</evidence>
<dbReference type="GO" id="GO:0031969">
    <property type="term" value="C:chloroplast membrane"/>
    <property type="evidence" value="ECO:0007669"/>
    <property type="project" value="UniProtKB-SubCell"/>
</dbReference>
<dbReference type="InterPro" id="IPR035906">
    <property type="entry name" value="MetI-like_sf"/>
</dbReference>
<dbReference type="EMBL" id="MH591102">
    <property type="protein sequence ID" value="AYC64740.1"/>
    <property type="molecule type" value="Genomic_DNA"/>
</dbReference>
<dbReference type="InterPro" id="IPR005667">
    <property type="entry name" value="Sulph_transpt2"/>
</dbReference>